<dbReference type="STRING" id="13333.W1PFT7"/>
<dbReference type="GO" id="GO:0000724">
    <property type="term" value="P:double-strand break repair via homologous recombination"/>
    <property type="evidence" value="ECO:0000318"/>
    <property type="project" value="GO_Central"/>
</dbReference>
<organism evidence="12 13">
    <name type="scientific">Amborella trichopoda</name>
    <dbReference type="NCBI Taxonomy" id="13333"/>
    <lineage>
        <taxon>Eukaryota</taxon>
        <taxon>Viridiplantae</taxon>
        <taxon>Streptophyta</taxon>
        <taxon>Embryophyta</taxon>
        <taxon>Tracheophyta</taxon>
        <taxon>Spermatophyta</taxon>
        <taxon>Magnoliopsida</taxon>
        <taxon>Amborellales</taxon>
        <taxon>Amborellaceae</taxon>
        <taxon>Amborella</taxon>
    </lineage>
</organism>
<keyword evidence="6" id="KW-0238">DNA-binding</keyword>
<dbReference type="InterPro" id="IPR027417">
    <property type="entry name" value="P-loop_NTPase"/>
</dbReference>
<reference evidence="13" key="1">
    <citation type="journal article" date="2013" name="Science">
        <title>The Amborella genome and the evolution of flowering plants.</title>
        <authorList>
            <consortium name="Amborella Genome Project"/>
        </authorList>
    </citation>
    <scope>NUCLEOTIDE SEQUENCE [LARGE SCALE GENOMIC DNA]</scope>
</reference>
<dbReference type="GO" id="GO:0033063">
    <property type="term" value="C:Rad51B-Rad51C-Rad51D-XRCC2 complex"/>
    <property type="evidence" value="ECO:0000318"/>
    <property type="project" value="GO_Central"/>
</dbReference>
<keyword evidence="8" id="KW-0234">DNA repair</keyword>
<comment type="similarity">
    <text evidence="2">Belongs to the RecA family. RAD51 subfamily.</text>
</comment>
<evidence type="ECO:0000256" key="3">
    <source>
        <dbReference type="ARBA" id="ARBA00022741"/>
    </source>
</evidence>
<keyword evidence="9" id="KW-0539">Nucleus</keyword>
<evidence type="ECO:0000313" key="12">
    <source>
        <dbReference type="EMBL" id="ERN05935.1"/>
    </source>
</evidence>
<sequence>MPPLKSLQHQFPSIDSNLLHFCASHGIFSVEDFLVHDLYMLVALAERQTSSKGLKEGIAQVLTFLNNQHFPWMNGVELLESTQHNKHFLLTGFDGIDTLLCGGLCEGNLTELAGPSSSGKTQFCLHAAAHVAYTYMCSVLYLDTSNSFSSKRISYRVNRLLASPNKGEKGRSLEGIMSSILSHSVFDIFSMFETLHQLELSLSSQLFQAEIQNSKLRLLIVDSISSLITPILGGKGPQGHSLMLNVGFILKKLAIDYNLAVLVTNHTVVGEGGNSKPALGESWKSVPHTRLLLSRDQMSNICNMSILKHTSMACGQTASFRLDG</sequence>
<dbReference type="GO" id="GO:0005657">
    <property type="term" value="C:replication fork"/>
    <property type="evidence" value="ECO:0000318"/>
    <property type="project" value="GO_Central"/>
</dbReference>
<keyword evidence="5" id="KW-0067">ATP-binding</keyword>
<evidence type="ECO:0000256" key="6">
    <source>
        <dbReference type="ARBA" id="ARBA00023125"/>
    </source>
</evidence>
<evidence type="ECO:0000256" key="5">
    <source>
        <dbReference type="ARBA" id="ARBA00022840"/>
    </source>
</evidence>
<dbReference type="GO" id="GO:0008094">
    <property type="term" value="F:ATP-dependent activity, acting on DNA"/>
    <property type="evidence" value="ECO:0000318"/>
    <property type="project" value="GO_Central"/>
</dbReference>
<keyword evidence="4" id="KW-0227">DNA damage</keyword>
<dbReference type="Gramene" id="ERN05935">
    <property type="protein sequence ID" value="ERN05935"/>
    <property type="gene ID" value="AMTR_s00145p00033710"/>
</dbReference>
<evidence type="ECO:0000256" key="1">
    <source>
        <dbReference type="ARBA" id="ARBA00004123"/>
    </source>
</evidence>
<dbReference type="GO" id="GO:0140664">
    <property type="term" value="F:ATP-dependent DNA damage sensor activity"/>
    <property type="evidence" value="ECO:0007669"/>
    <property type="project" value="InterPro"/>
</dbReference>
<dbReference type="AlphaFoldDB" id="W1PFT7"/>
<dbReference type="GO" id="GO:0007131">
    <property type="term" value="P:reciprocal meiotic recombination"/>
    <property type="evidence" value="ECO:0000318"/>
    <property type="project" value="GO_Central"/>
</dbReference>
<dbReference type="Proteomes" id="UP000017836">
    <property type="component" value="Unassembled WGS sequence"/>
</dbReference>
<dbReference type="OrthoDB" id="336321at2759"/>
<protein>
    <recommendedName>
        <fullName evidence="11">RecA family profile 1 domain-containing protein</fullName>
    </recommendedName>
</protein>
<dbReference type="PROSITE" id="PS50162">
    <property type="entry name" value="RECA_2"/>
    <property type="match status" value="1"/>
</dbReference>
<dbReference type="Pfam" id="PF08423">
    <property type="entry name" value="Rad51"/>
    <property type="match status" value="1"/>
</dbReference>
<dbReference type="Gene3D" id="3.40.50.300">
    <property type="entry name" value="P-loop containing nucleotide triphosphate hydrolases"/>
    <property type="match status" value="1"/>
</dbReference>
<evidence type="ECO:0000256" key="10">
    <source>
        <dbReference type="ARBA" id="ARBA00056000"/>
    </source>
</evidence>
<dbReference type="PANTHER" id="PTHR46457:SF1">
    <property type="entry name" value="DNA REPAIR PROTEIN RAD51 HOMOLOG 4"/>
    <property type="match status" value="1"/>
</dbReference>
<comment type="subcellular location">
    <subcellularLocation>
        <location evidence="1">Nucleus</location>
    </subcellularLocation>
</comment>
<evidence type="ECO:0000256" key="9">
    <source>
        <dbReference type="ARBA" id="ARBA00023242"/>
    </source>
</evidence>
<proteinExistence type="inferred from homology"/>
<gene>
    <name evidence="12" type="ORF">AMTR_s00145p00033710</name>
</gene>
<dbReference type="GO" id="GO:0000723">
    <property type="term" value="P:telomere maintenance"/>
    <property type="evidence" value="ECO:0000318"/>
    <property type="project" value="GO_Central"/>
</dbReference>
<keyword evidence="13" id="KW-1185">Reference proteome</keyword>
<dbReference type="InterPro" id="IPR020588">
    <property type="entry name" value="RecA_ATP-bd"/>
</dbReference>
<comment type="function">
    <text evidence="10">Involved in the homologous recombination repair (HRR) pathway of double-stranded DNA breaks arising during DNA replication or induced by DNA-damaging agents.</text>
</comment>
<evidence type="ECO:0000256" key="4">
    <source>
        <dbReference type="ARBA" id="ARBA00022763"/>
    </source>
</evidence>
<dbReference type="eggNOG" id="KOG1433">
    <property type="taxonomic scope" value="Eukaryota"/>
</dbReference>
<dbReference type="InterPro" id="IPR013632">
    <property type="entry name" value="Rad51_C"/>
</dbReference>
<dbReference type="PANTHER" id="PTHR46457">
    <property type="entry name" value="DNA REPAIR PROTEIN RAD51 HOMOLOG 4"/>
    <property type="match status" value="1"/>
</dbReference>
<dbReference type="GO" id="GO:0005524">
    <property type="term" value="F:ATP binding"/>
    <property type="evidence" value="ECO:0007669"/>
    <property type="project" value="UniProtKB-KW"/>
</dbReference>
<dbReference type="GO" id="GO:0003697">
    <property type="term" value="F:single-stranded DNA binding"/>
    <property type="evidence" value="ECO:0000318"/>
    <property type="project" value="GO_Central"/>
</dbReference>
<accession>W1PFT7</accession>
<dbReference type="CDD" id="cd19489">
    <property type="entry name" value="Rad51D"/>
    <property type="match status" value="1"/>
</dbReference>
<keyword evidence="3" id="KW-0547">Nucleotide-binding</keyword>
<dbReference type="GO" id="GO:0005815">
    <property type="term" value="C:microtubule organizing center"/>
    <property type="evidence" value="ECO:0000318"/>
    <property type="project" value="GO_Central"/>
</dbReference>
<evidence type="ECO:0000256" key="8">
    <source>
        <dbReference type="ARBA" id="ARBA00023204"/>
    </source>
</evidence>
<dbReference type="EMBL" id="KI393970">
    <property type="protein sequence ID" value="ERN05935.1"/>
    <property type="molecule type" value="Genomic_DNA"/>
</dbReference>
<evidence type="ECO:0000313" key="13">
    <source>
        <dbReference type="Proteomes" id="UP000017836"/>
    </source>
</evidence>
<feature type="domain" description="RecA family profile 1" evidence="11">
    <location>
        <begin position="85"/>
        <end position="267"/>
    </location>
</feature>
<evidence type="ECO:0000256" key="7">
    <source>
        <dbReference type="ARBA" id="ARBA00023172"/>
    </source>
</evidence>
<dbReference type="InterPro" id="IPR051988">
    <property type="entry name" value="HRR_RAD51_Paralog"/>
</dbReference>
<dbReference type="InterPro" id="IPR047323">
    <property type="entry name" value="Rad51D_C"/>
</dbReference>
<evidence type="ECO:0000256" key="2">
    <source>
        <dbReference type="ARBA" id="ARBA00007095"/>
    </source>
</evidence>
<dbReference type="SUPFAM" id="SSF52540">
    <property type="entry name" value="P-loop containing nucleoside triphosphate hydrolases"/>
    <property type="match status" value="1"/>
</dbReference>
<keyword evidence="7" id="KW-0233">DNA recombination</keyword>
<dbReference type="FunFam" id="3.40.50.300:FF:001665">
    <property type="entry name" value="DNA repair protein RAD51 4"/>
    <property type="match status" value="1"/>
</dbReference>
<evidence type="ECO:0000259" key="11">
    <source>
        <dbReference type="PROSITE" id="PS50162"/>
    </source>
</evidence>
<dbReference type="GO" id="GO:0042148">
    <property type="term" value="P:DNA strand invasion"/>
    <property type="evidence" value="ECO:0000318"/>
    <property type="project" value="GO_Central"/>
</dbReference>
<name>W1PFT7_AMBTC</name>
<dbReference type="HOGENOM" id="CLU_058452_1_0_1"/>
<dbReference type="OMA" id="QRIHTFR"/>